<dbReference type="SUPFAM" id="SSF52047">
    <property type="entry name" value="RNI-like"/>
    <property type="match status" value="1"/>
</dbReference>
<organism evidence="6 7">
    <name type="scientific">Chanos chanos</name>
    <name type="common">Milkfish</name>
    <name type="synonym">Mugil chanos</name>
    <dbReference type="NCBI Taxonomy" id="29144"/>
    <lineage>
        <taxon>Eukaryota</taxon>
        <taxon>Metazoa</taxon>
        <taxon>Chordata</taxon>
        <taxon>Craniata</taxon>
        <taxon>Vertebrata</taxon>
        <taxon>Euteleostomi</taxon>
        <taxon>Actinopterygii</taxon>
        <taxon>Neopterygii</taxon>
        <taxon>Teleostei</taxon>
        <taxon>Ostariophysi</taxon>
        <taxon>Gonorynchiformes</taxon>
        <taxon>Chanidae</taxon>
        <taxon>Chanos</taxon>
    </lineage>
</organism>
<dbReference type="AlphaFoldDB" id="A0A6J2WU70"/>
<dbReference type="PANTHER" id="PTHR15354">
    <property type="entry name" value="MUF1"/>
    <property type="match status" value="1"/>
</dbReference>
<evidence type="ECO:0000256" key="4">
    <source>
        <dbReference type="ARBA" id="ARBA00022737"/>
    </source>
</evidence>
<name>A0A6J2WU70_CHACN</name>
<dbReference type="Gene3D" id="3.80.10.10">
    <property type="entry name" value="Ribonuclease Inhibitor"/>
    <property type="match status" value="1"/>
</dbReference>
<dbReference type="InterPro" id="IPR026137">
    <property type="entry name" value="Leu_rpt_41"/>
</dbReference>
<dbReference type="OrthoDB" id="9415738at2759"/>
<keyword evidence="5" id="KW-0833">Ubl conjugation pathway</keyword>
<evidence type="ECO:0000313" key="7">
    <source>
        <dbReference type="RefSeq" id="XP_030647804.1"/>
    </source>
</evidence>
<protein>
    <recommendedName>
        <fullName evidence="1">Leucine-rich repeat-containing protein 41</fullName>
    </recommendedName>
</protein>
<dbReference type="InterPro" id="IPR032675">
    <property type="entry name" value="LRR_dom_sf"/>
</dbReference>
<sequence length="667" mass="75133">MDTSRIPTLVQMCIKYVSEHMDALESQACDLPASLLKDILPLLNIFYLDRIESVAQHKGICTSSVWAAIFRDLDQTWRCRSKPDQDWKQKCLERLFHTVMFTYGRQGKSYLSNLSDRSILLMTAKYVQTFSLMGASRNVCRLASQEMQPVLSVLEKGVKCLKLQDGVPLLKQGRTHMIYVVHRLVDHGSVREVVLRRCPDPFLLTWITPRCGGPQNAELSDPLFQMHSSSGEGRCLSLAEWSSSAQSCLASESHSSEHGFSDFRLCFMNEEKPSTPYKRRRISLTSMTEGSDAENPSSSFGTPAWQRRGDRCRCNQLAPSCSPASQCPKGQIHSLDFEVSKCEILHSVSRFLPLWVCLHSLNLHSDWLIKDNEMMVLIDSLRQLFRNPSCSLTDLSVSPISEHLPVVLLMNACPTLRCLSLEICPPVQDTKIRWKPGPKAPTDTLFSLERLSVKSGSVPLNLDSFLAVLKRSPKLSSLHLTGIQQASLLLLTLSESNRLLKVLKLEDTNLADCQQEICNLLQRSMLEELSLRDCRLLDKCAEKEGFLKPFVSALKGLPFLQSLSLSQNRIAKHVIELAELFTGNSPSNITKLDLSSNFILPADLLEFGKLIETCRPSRRLSLDLRLNPLDRDPEVKGRALRKLLPYCNILSDNWDSKSTMADHVSVM</sequence>
<keyword evidence="2" id="KW-0597">Phosphoprotein</keyword>
<dbReference type="Proteomes" id="UP000504632">
    <property type="component" value="Chromosome 14"/>
</dbReference>
<dbReference type="GeneID" id="115828032"/>
<keyword evidence="3" id="KW-0433">Leucine-rich repeat</keyword>
<dbReference type="RefSeq" id="XP_030647804.1">
    <property type="nucleotide sequence ID" value="XM_030791944.1"/>
</dbReference>
<evidence type="ECO:0000256" key="3">
    <source>
        <dbReference type="ARBA" id="ARBA00022614"/>
    </source>
</evidence>
<evidence type="ECO:0000256" key="2">
    <source>
        <dbReference type="ARBA" id="ARBA00022553"/>
    </source>
</evidence>
<accession>A0A6J2WU70</accession>
<reference evidence="7" key="1">
    <citation type="submission" date="2025-08" db="UniProtKB">
        <authorList>
            <consortium name="RefSeq"/>
        </authorList>
    </citation>
    <scope>IDENTIFICATION</scope>
</reference>
<proteinExistence type="predicted"/>
<gene>
    <name evidence="7" type="primary">LOC115828032</name>
</gene>
<evidence type="ECO:0000256" key="1">
    <source>
        <dbReference type="ARBA" id="ARBA00014201"/>
    </source>
</evidence>
<dbReference type="PANTHER" id="PTHR15354:SF1">
    <property type="entry name" value="LEUCINE-RICH REPEAT-CONTAINING PROTEIN 41"/>
    <property type="match status" value="1"/>
</dbReference>
<keyword evidence="6" id="KW-1185">Reference proteome</keyword>
<keyword evidence="4" id="KW-0677">Repeat</keyword>
<dbReference type="InParanoid" id="A0A6J2WU70"/>
<evidence type="ECO:0000256" key="5">
    <source>
        <dbReference type="ARBA" id="ARBA00022786"/>
    </source>
</evidence>
<evidence type="ECO:0000313" key="6">
    <source>
        <dbReference type="Proteomes" id="UP000504632"/>
    </source>
</evidence>